<protein>
    <submittedName>
        <fullName evidence="5">ESX secretion-associated protein EspG</fullName>
    </submittedName>
</protein>
<dbReference type="RefSeq" id="WP_084471320.1">
    <property type="nucleotide sequence ID" value="NZ_JAAXOO010000006.1"/>
</dbReference>
<name>A0A846XNF7_9NOCA</name>
<dbReference type="EMBL" id="JAAXOO010000006">
    <property type="protein sequence ID" value="NKY36216.1"/>
    <property type="molecule type" value="Genomic_DNA"/>
</dbReference>
<keyword evidence="3" id="KW-0963">Cytoplasm</keyword>
<reference evidence="5 6" key="1">
    <citation type="submission" date="2020-04" db="EMBL/GenBank/DDBJ databases">
        <title>MicrobeNet Type strains.</title>
        <authorList>
            <person name="Nicholson A.C."/>
        </authorList>
    </citation>
    <scope>NUCLEOTIDE SEQUENCE [LARGE SCALE GENOMIC DNA]</scope>
    <source>
        <strain evidence="5 6">DSM 45078</strain>
    </source>
</reference>
<comment type="caution">
    <text evidence="5">The sequence shown here is derived from an EMBL/GenBank/DDBJ whole genome shotgun (WGS) entry which is preliminary data.</text>
</comment>
<evidence type="ECO:0000256" key="1">
    <source>
        <dbReference type="ARBA" id="ARBA00004496"/>
    </source>
</evidence>
<accession>A0A846XNF7</accession>
<evidence type="ECO:0000313" key="5">
    <source>
        <dbReference type="EMBL" id="NKY36216.1"/>
    </source>
</evidence>
<sequence>MTVLGAGRGPSMLAAVHLSLDEMQYLLEKLEIDEVPVVLDARGRYDNEVDHDRAMSAAEQLLTERELLEGDRIHPDLADRLRGLYRPHWVVALRLFVGGQASRMCLAKGDDLLTIALRGPESYMIDEAGEDLPGPVIAALGYAEPLELTGMNAPTEQLVPIFDDAGDPAATAARLAKVGNPARDAQTIASAMAHCESHAEIAGVVYGDASRDVADNHIAVFNTRAGRFIATASVADDGTKWTSFSSGTDARLRIALQDLINSLPERSEFPTNPALA</sequence>
<gene>
    <name evidence="5" type="ORF">HGA13_24560</name>
</gene>
<organism evidence="5 6">
    <name type="scientific">Nocardia speluncae</name>
    <dbReference type="NCBI Taxonomy" id="419477"/>
    <lineage>
        <taxon>Bacteria</taxon>
        <taxon>Bacillati</taxon>
        <taxon>Actinomycetota</taxon>
        <taxon>Actinomycetes</taxon>
        <taxon>Mycobacteriales</taxon>
        <taxon>Nocardiaceae</taxon>
        <taxon>Nocardia</taxon>
    </lineage>
</organism>
<keyword evidence="4" id="KW-0143">Chaperone</keyword>
<evidence type="ECO:0000256" key="4">
    <source>
        <dbReference type="ARBA" id="ARBA00023186"/>
    </source>
</evidence>
<evidence type="ECO:0000313" key="6">
    <source>
        <dbReference type="Proteomes" id="UP000565715"/>
    </source>
</evidence>
<comment type="similarity">
    <text evidence="2">Belongs to the EspG family.</text>
</comment>
<dbReference type="Pfam" id="PF14011">
    <property type="entry name" value="ESX-1_EspG"/>
    <property type="match status" value="1"/>
</dbReference>
<dbReference type="InterPro" id="IPR025734">
    <property type="entry name" value="EspG"/>
</dbReference>
<evidence type="ECO:0000256" key="3">
    <source>
        <dbReference type="ARBA" id="ARBA00022490"/>
    </source>
</evidence>
<evidence type="ECO:0000256" key="2">
    <source>
        <dbReference type="ARBA" id="ARBA00006411"/>
    </source>
</evidence>
<dbReference type="AlphaFoldDB" id="A0A846XNF7"/>
<proteinExistence type="inferred from homology"/>
<keyword evidence="6" id="KW-1185">Reference proteome</keyword>
<comment type="subcellular location">
    <subcellularLocation>
        <location evidence="1">Cytoplasm</location>
    </subcellularLocation>
</comment>
<dbReference type="Proteomes" id="UP000565715">
    <property type="component" value="Unassembled WGS sequence"/>
</dbReference>